<dbReference type="Gene3D" id="1.10.3720.10">
    <property type="entry name" value="MetI-like"/>
    <property type="match status" value="1"/>
</dbReference>
<dbReference type="OrthoDB" id="9778910at2"/>
<dbReference type="EMBL" id="FUYX01000018">
    <property type="protein sequence ID" value="SKC13902.1"/>
    <property type="molecule type" value="Genomic_DNA"/>
</dbReference>
<feature type="transmembrane region" description="Helical" evidence="7">
    <location>
        <begin position="177"/>
        <end position="196"/>
    </location>
</feature>
<evidence type="ECO:0000256" key="2">
    <source>
        <dbReference type="ARBA" id="ARBA00022448"/>
    </source>
</evidence>
<evidence type="ECO:0000256" key="4">
    <source>
        <dbReference type="ARBA" id="ARBA00022692"/>
    </source>
</evidence>
<dbReference type="InterPro" id="IPR035906">
    <property type="entry name" value="MetI-like_sf"/>
</dbReference>
<keyword evidence="4 7" id="KW-0812">Transmembrane</keyword>
<feature type="transmembrane region" description="Helical" evidence="7">
    <location>
        <begin position="239"/>
        <end position="261"/>
    </location>
</feature>
<dbReference type="CDD" id="cd06261">
    <property type="entry name" value="TM_PBP2"/>
    <property type="match status" value="1"/>
</dbReference>
<protein>
    <submittedName>
        <fullName evidence="9">ABC transporter permease</fullName>
    </submittedName>
    <submittedName>
        <fullName evidence="10">Peptide/nickel transport system permease protein</fullName>
    </submittedName>
</protein>
<evidence type="ECO:0000313" key="10">
    <source>
        <dbReference type="EMBL" id="SKC13902.1"/>
    </source>
</evidence>
<gene>
    <name evidence="9" type="ORF">ARD30_06600</name>
    <name evidence="10" type="ORF">SAMN05660750_04630</name>
</gene>
<dbReference type="PANTHER" id="PTHR43163:SF3">
    <property type="entry name" value="PEPTIDE ABC TRANSPORTER PERMEASE PROTEIN"/>
    <property type="match status" value="1"/>
</dbReference>
<dbReference type="Pfam" id="PF19300">
    <property type="entry name" value="BPD_transp_1_N"/>
    <property type="match status" value="1"/>
</dbReference>
<keyword evidence="5 7" id="KW-1133">Transmembrane helix</keyword>
<dbReference type="InterPro" id="IPR045621">
    <property type="entry name" value="BPD_transp_1_N"/>
</dbReference>
<name>A0A0Q3KVX1_9HYPH</name>
<feature type="transmembrane region" description="Helical" evidence="7">
    <location>
        <begin position="281"/>
        <end position="304"/>
    </location>
</feature>
<dbReference type="PANTHER" id="PTHR43163">
    <property type="entry name" value="DIPEPTIDE TRANSPORT SYSTEM PERMEASE PROTEIN DPPB-RELATED"/>
    <property type="match status" value="1"/>
</dbReference>
<comment type="similarity">
    <text evidence="7">Belongs to the binding-protein-dependent transport system permease family.</text>
</comment>
<dbReference type="STRING" id="53254.SAMN05660750_04630"/>
<dbReference type="EMBL" id="LMAR01000067">
    <property type="protein sequence ID" value="KQK28572.1"/>
    <property type="molecule type" value="Genomic_DNA"/>
</dbReference>
<feature type="transmembrane region" description="Helical" evidence="7">
    <location>
        <begin position="135"/>
        <end position="157"/>
    </location>
</feature>
<dbReference type="GO" id="GO:0055085">
    <property type="term" value="P:transmembrane transport"/>
    <property type="evidence" value="ECO:0007669"/>
    <property type="project" value="InterPro"/>
</dbReference>
<evidence type="ECO:0000256" key="3">
    <source>
        <dbReference type="ARBA" id="ARBA00022475"/>
    </source>
</evidence>
<feature type="domain" description="ABC transmembrane type-1" evidence="8">
    <location>
        <begin position="95"/>
        <end position="300"/>
    </location>
</feature>
<dbReference type="SUPFAM" id="SSF161098">
    <property type="entry name" value="MetI-like"/>
    <property type="match status" value="1"/>
</dbReference>
<evidence type="ECO:0000313" key="12">
    <source>
        <dbReference type="Proteomes" id="UP000190130"/>
    </source>
</evidence>
<keyword evidence="6 7" id="KW-0472">Membrane</keyword>
<reference evidence="10 12" key="2">
    <citation type="submission" date="2017-02" db="EMBL/GenBank/DDBJ databases">
        <authorList>
            <person name="Peterson S.W."/>
        </authorList>
    </citation>
    <scope>NUCLEOTIDE SEQUENCE [LARGE SCALE GENOMIC DNA]</scope>
    <source>
        <strain evidence="10 12">DSM 9653</strain>
    </source>
</reference>
<evidence type="ECO:0000256" key="7">
    <source>
        <dbReference type="RuleBase" id="RU363032"/>
    </source>
</evidence>
<dbReference type="PROSITE" id="PS50928">
    <property type="entry name" value="ABC_TM1"/>
    <property type="match status" value="1"/>
</dbReference>
<dbReference type="AlphaFoldDB" id="A0A0Q3KVX1"/>
<organism evidence="9 11">
    <name type="scientific">Bosea thiooxidans</name>
    <dbReference type="NCBI Taxonomy" id="53254"/>
    <lineage>
        <taxon>Bacteria</taxon>
        <taxon>Pseudomonadati</taxon>
        <taxon>Pseudomonadota</taxon>
        <taxon>Alphaproteobacteria</taxon>
        <taxon>Hyphomicrobiales</taxon>
        <taxon>Boseaceae</taxon>
        <taxon>Bosea</taxon>
    </lineage>
</organism>
<evidence type="ECO:0000256" key="1">
    <source>
        <dbReference type="ARBA" id="ARBA00004651"/>
    </source>
</evidence>
<evidence type="ECO:0000259" key="8">
    <source>
        <dbReference type="PROSITE" id="PS50928"/>
    </source>
</evidence>
<evidence type="ECO:0000256" key="6">
    <source>
        <dbReference type="ARBA" id="ARBA00023136"/>
    </source>
</evidence>
<evidence type="ECO:0000313" key="9">
    <source>
        <dbReference type="EMBL" id="KQK28572.1"/>
    </source>
</evidence>
<reference evidence="9 11" key="1">
    <citation type="submission" date="2015-10" db="EMBL/GenBank/DDBJ databases">
        <title>Draft genome of Bosea thiooxidans.</title>
        <authorList>
            <person name="Wang X."/>
        </authorList>
    </citation>
    <scope>NUCLEOTIDE SEQUENCE [LARGE SCALE GENOMIC DNA]</scope>
    <source>
        <strain evidence="9 11">CGMCC 9174</strain>
    </source>
</reference>
<keyword evidence="3" id="KW-1003">Cell membrane</keyword>
<evidence type="ECO:0000313" key="11">
    <source>
        <dbReference type="Proteomes" id="UP000051562"/>
    </source>
</evidence>
<dbReference type="RefSeq" id="WP_055730096.1">
    <property type="nucleotide sequence ID" value="NZ_FUYX01000018.1"/>
</dbReference>
<keyword evidence="2 7" id="KW-0813">Transport</keyword>
<evidence type="ECO:0000256" key="5">
    <source>
        <dbReference type="ARBA" id="ARBA00022989"/>
    </source>
</evidence>
<feature type="transmembrane region" description="Helical" evidence="7">
    <location>
        <begin position="97"/>
        <end position="123"/>
    </location>
</feature>
<dbReference type="Pfam" id="PF00528">
    <property type="entry name" value="BPD_transp_1"/>
    <property type="match status" value="1"/>
</dbReference>
<dbReference type="Proteomes" id="UP000190130">
    <property type="component" value="Unassembled WGS sequence"/>
</dbReference>
<dbReference type="Proteomes" id="UP000051562">
    <property type="component" value="Unassembled WGS sequence"/>
</dbReference>
<sequence length="314" mass="33592">MGVYIAKRLAASAVTALLTSIVVFLLVRSVPGDVVGQMLGQTSDPVAAKALREFFGLDQPVWRQYANWLGRVLAGDFGTSWTRGQPVMGMVGSALGVTIQLAAATLVLATAIGVPLGILAAIYEGRAPDRIVQAFNLLGLAAPVFWIGLMLLVGMSSSFDWSPPLMYVPLHESVSENLSIIALPVLSLALLQAAAYSQFVRQSIVSALGQDYVRTAVAKGLSTRTVFFRHLLRNIGIPLVTFMGLILIQILGGAVIIESLFALPGLGRLLLSSIETRDYPVLQAGLLVVVVIAMLVNLVVDLSYRIIDPRVRLS</sequence>
<dbReference type="GO" id="GO:0005886">
    <property type="term" value="C:plasma membrane"/>
    <property type="evidence" value="ECO:0007669"/>
    <property type="project" value="UniProtKB-SubCell"/>
</dbReference>
<comment type="subcellular location">
    <subcellularLocation>
        <location evidence="1 7">Cell membrane</location>
        <topology evidence="1 7">Multi-pass membrane protein</topology>
    </subcellularLocation>
</comment>
<accession>A0A0Q3KVX1</accession>
<keyword evidence="11" id="KW-1185">Reference proteome</keyword>
<dbReference type="InterPro" id="IPR000515">
    <property type="entry name" value="MetI-like"/>
</dbReference>
<proteinExistence type="inferred from homology"/>